<evidence type="ECO:0000313" key="1">
    <source>
        <dbReference type="EMBL" id="MDR6204315.1"/>
    </source>
</evidence>
<dbReference type="InterPro" id="IPR013321">
    <property type="entry name" value="Arc_rbn_hlx_hlx"/>
</dbReference>
<evidence type="ECO:0000313" key="2">
    <source>
        <dbReference type="Proteomes" id="UP001245184"/>
    </source>
</evidence>
<dbReference type="InterPro" id="IPR041088">
    <property type="entry name" value="RHH_8"/>
</dbReference>
<dbReference type="PANTHER" id="PTHR36215:SF1">
    <property type="entry name" value="BLL4998 PROTEIN"/>
    <property type="match status" value="1"/>
</dbReference>
<dbReference type="EMBL" id="JAVIZN010000002">
    <property type="protein sequence ID" value="MDR6204315.1"/>
    <property type="molecule type" value="Genomic_DNA"/>
</dbReference>
<reference evidence="1 2" key="1">
    <citation type="submission" date="2023-08" db="EMBL/GenBank/DDBJ databases">
        <title>Genome sequencing of plant associated microbes to promote plant fitness in Sorghum bicolor and Oryza sativa.</title>
        <authorList>
            <person name="Coleman-Derr D."/>
        </authorList>
    </citation>
    <scope>NUCLEOTIDE SEQUENCE [LARGE SCALE GENOMIC DNA]</scope>
    <source>
        <strain evidence="1 2">SLBN-33</strain>
    </source>
</reference>
<organism evidence="1 2">
    <name type="scientific">Paraburkholderia graminis</name>
    <dbReference type="NCBI Taxonomy" id="60548"/>
    <lineage>
        <taxon>Bacteria</taxon>
        <taxon>Pseudomonadati</taxon>
        <taxon>Pseudomonadota</taxon>
        <taxon>Betaproteobacteria</taxon>
        <taxon>Burkholderiales</taxon>
        <taxon>Burkholderiaceae</taxon>
        <taxon>Paraburkholderia</taxon>
    </lineage>
</organism>
<name>A0ABD5CID3_9BURK</name>
<dbReference type="Proteomes" id="UP001245184">
    <property type="component" value="Unassembled WGS sequence"/>
</dbReference>
<dbReference type="Pfam" id="PF17723">
    <property type="entry name" value="RHH_8"/>
    <property type="match status" value="1"/>
</dbReference>
<protein>
    <submittedName>
        <fullName evidence="1">Arc/MetJ-type ribon-helix-helix transcriptional regulator</fullName>
    </submittedName>
</protein>
<dbReference type="SUPFAM" id="SSF47598">
    <property type="entry name" value="Ribbon-helix-helix"/>
    <property type="match status" value="1"/>
</dbReference>
<dbReference type="AlphaFoldDB" id="A0ABD5CID3"/>
<dbReference type="Gene3D" id="1.10.1220.10">
    <property type="entry name" value="Met repressor-like"/>
    <property type="match status" value="1"/>
</dbReference>
<dbReference type="InterPro" id="IPR010985">
    <property type="entry name" value="Ribbon_hlx_hlx"/>
</dbReference>
<accession>A0ABD5CID3</accession>
<sequence length="176" mass="18674">MDNDVPPIASGPLFCVAPSGKPAYNHPIGWCADGKMKKQSPVVTPRPAGGESEKITINLGPVDLGQIDLLVEEGFYSNRTDLIRTAIRNQLAQHAGVVRETVARRSLVLGLQRFSRQDLEAIQAAHERLNIQVLGLASIAADVSPELALATIESVVVLGAFHASPAVKAALAGRIL</sequence>
<gene>
    <name evidence="1" type="ORF">QF025_003035</name>
</gene>
<comment type="caution">
    <text evidence="1">The sequence shown here is derived from an EMBL/GenBank/DDBJ whole genome shotgun (WGS) entry which is preliminary data.</text>
</comment>
<dbReference type="CDD" id="cd22231">
    <property type="entry name" value="RHH_NikR_HicB-like"/>
    <property type="match status" value="1"/>
</dbReference>
<proteinExistence type="predicted"/>
<dbReference type="PANTHER" id="PTHR36215">
    <property type="entry name" value="BLL4998 PROTEIN"/>
    <property type="match status" value="1"/>
</dbReference>